<dbReference type="InterPro" id="IPR043132">
    <property type="entry name" value="BCAT-like_C"/>
</dbReference>
<dbReference type="Pfam" id="PF01063">
    <property type="entry name" value="Aminotran_4"/>
    <property type="match status" value="1"/>
</dbReference>
<dbReference type="InterPro" id="IPR036038">
    <property type="entry name" value="Aminotransferase-like"/>
</dbReference>
<name>A0A6J6A2F0_9ZZZZ</name>
<sequence>MLSDGEGHLIEGAYSSLLWWEGETLCAVPDDAPALPGITRRLLLEIAADDGVEVRYALPAPSELAGNEVWLVGSLHGIRAVSEWVGDGLPAGAPLRAPAWQQRLDQLQG</sequence>
<dbReference type="SUPFAM" id="SSF56752">
    <property type="entry name" value="D-aminoacid aminotransferase-like PLP-dependent enzymes"/>
    <property type="match status" value="1"/>
</dbReference>
<accession>A0A6J6A2F0</accession>
<gene>
    <name evidence="1" type="ORF">UFOPK3522_01791</name>
</gene>
<dbReference type="AlphaFoldDB" id="A0A6J6A2F0"/>
<proteinExistence type="predicted"/>
<dbReference type="EMBL" id="CAESAO010000251">
    <property type="protein sequence ID" value="CAB4347659.1"/>
    <property type="molecule type" value="Genomic_DNA"/>
</dbReference>
<protein>
    <submittedName>
        <fullName evidence="1">Unannotated protein</fullName>
    </submittedName>
</protein>
<organism evidence="1">
    <name type="scientific">freshwater metagenome</name>
    <dbReference type="NCBI Taxonomy" id="449393"/>
    <lineage>
        <taxon>unclassified sequences</taxon>
        <taxon>metagenomes</taxon>
        <taxon>ecological metagenomes</taxon>
    </lineage>
</organism>
<dbReference type="Gene3D" id="3.20.10.10">
    <property type="entry name" value="D-amino Acid Aminotransferase, subunit A, domain 2"/>
    <property type="match status" value="1"/>
</dbReference>
<reference evidence="1" key="1">
    <citation type="submission" date="2020-05" db="EMBL/GenBank/DDBJ databases">
        <authorList>
            <person name="Chiriac C."/>
            <person name="Salcher M."/>
            <person name="Ghai R."/>
            <person name="Kavagutti S V."/>
        </authorList>
    </citation>
    <scope>NUCLEOTIDE SEQUENCE</scope>
</reference>
<dbReference type="InterPro" id="IPR001544">
    <property type="entry name" value="Aminotrans_IV"/>
</dbReference>
<dbReference type="GO" id="GO:0003824">
    <property type="term" value="F:catalytic activity"/>
    <property type="evidence" value="ECO:0007669"/>
    <property type="project" value="InterPro"/>
</dbReference>
<evidence type="ECO:0000313" key="1">
    <source>
        <dbReference type="EMBL" id="CAB4347659.1"/>
    </source>
</evidence>